<dbReference type="InterPro" id="IPR017907">
    <property type="entry name" value="Znf_RING_CS"/>
</dbReference>
<keyword evidence="5" id="KW-0677">Repeat</keyword>
<dbReference type="GO" id="GO:0061630">
    <property type="term" value="F:ubiquitin protein ligase activity"/>
    <property type="evidence" value="ECO:0007669"/>
    <property type="project" value="UniProtKB-EC"/>
</dbReference>
<dbReference type="FunFam" id="1.20.120.1750:FF:000002">
    <property type="entry name" value="RBR-type E3 ubiquitin transferase"/>
    <property type="match status" value="1"/>
</dbReference>
<evidence type="ECO:0000256" key="8">
    <source>
        <dbReference type="ARBA" id="ARBA00022833"/>
    </source>
</evidence>
<dbReference type="SUPFAM" id="SSF57850">
    <property type="entry name" value="RING/U-box"/>
    <property type="match status" value="2"/>
</dbReference>
<evidence type="ECO:0000256" key="3">
    <source>
        <dbReference type="ARBA" id="ARBA00022679"/>
    </source>
</evidence>
<name>A0A0V1PVE8_9ASCO</name>
<dbReference type="InterPro" id="IPR047556">
    <property type="entry name" value="Rcat_RBR_TRIAD1"/>
</dbReference>
<feature type="domain" description="RING-type" evidence="11">
    <location>
        <begin position="153"/>
        <end position="195"/>
    </location>
</feature>
<dbReference type="OrthoDB" id="10009520at2759"/>
<dbReference type="SMART" id="SM00647">
    <property type="entry name" value="IBR"/>
    <property type="match status" value="2"/>
</dbReference>
<evidence type="ECO:0000256" key="9">
    <source>
        <dbReference type="PROSITE-ProRule" id="PRU00175"/>
    </source>
</evidence>
<feature type="domain" description="RING-type" evidence="12">
    <location>
        <begin position="149"/>
        <end position="382"/>
    </location>
</feature>
<comment type="catalytic activity">
    <reaction evidence="1">
        <text>[E2 ubiquitin-conjugating enzyme]-S-ubiquitinyl-L-cysteine + [acceptor protein]-L-lysine = [E2 ubiquitin-conjugating enzyme]-L-cysteine + [acceptor protein]-N(6)-ubiquitinyl-L-lysine.</text>
        <dbReference type="EC" id="2.3.2.31"/>
    </reaction>
</comment>
<dbReference type="EMBL" id="LMYN01000107">
    <property type="protein sequence ID" value="KSA00028.1"/>
    <property type="molecule type" value="Genomic_DNA"/>
</dbReference>
<keyword evidence="3" id="KW-0808">Transferase</keyword>
<feature type="compositionally biased region" description="Acidic residues" evidence="10">
    <location>
        <begin position="1"/>
        <end position="47"/>
    </location>
</feature>
<feature type="region of interest" description="Disordered" evidence="10">
    <location>
        <begin position="1"/>
        <end position="56"/>
    </location>
</feature>
<dbReference type="PROSITE" id="PS50089">
    <property type="entry name" value="ZF_RING_2"/>
    <property type="match status" value="1"/>
</dbReference>
<sequence>MSESEDNLSFEYDDEIADGSESDFSFEEELDSEEEDIPNDNDTDTDNESIQLFNNTSSSNFHPIKRNRVSYEPWKLTSYIQEFLLDKAITLKNMQLPQCDLDSIIMMLHFKNWQSEDVINAFYDDWPKLRDSCGLTDPNEKNNNVAKVKEFNCSVCCEKYEITEVYSLSCDHEFCLNCYSEYVRENIHNGRIIRCINVECNLSITHADVEMLFQSKDGKLAEPILDMTKNHLLAAAAKAYIESHKQKWKWCPAPDCTNLTELVTRKPPKAENVNGEDVDILNVPIVTCPENHEFCYDCQYENHLPCPCWIVKLWVKKCQDDSETANWIQANTQGCPKCGSLIEKSGGCNHMTCSKCRYEFCWICLVSWKEHGTSYYKCNRFDPEETDAVKKLQQLKRLSLQRYLHFYKRFSVHESSMKGDQKIIDKVDNKMKLYMEEELKKKNKSQQNLSWIDVQFLHDAIKALTNGRKTLKWTYCFAFYLSKTNFSEIFEQMQDYLNKTVEDLSLIFEEVNSKRHKTQNSMIIMKHKQEIVNLSNLVIKRQKLLIECAYSGLNQGHLVFEVV</sequence>
<dbReference type="GeneID" id="26841225"/>
<dbReference type="Gene3D" id="1.20.120.1750">
    <property type="match status" value="1"/>
</dbReference>
<dbReference type="Pfam" id="PF19422">
    <property type="entry name" value="Ariadne"/>
    <property type="match status" value="1"/>
</dbReference>
<keyword evidence="14" id="KW-1185">Reference proteome</keyword>
<dbReference type="RefSeq" id="XP_015466130.1">
    <property type="nucleotide sequence ID" value="XM_015613045.1"/>
</dbReference>
<evidence type="ECO:0000256" key="4">
    <source>
        <dbReference type="ARBA" id="ARBA00022723"/>
    </source>
</evidence>
<dbReference type="InterPro" id="IPR031127">
    <property type="entry name" value="E3_UB_ligase_RBR"/>
</dbReference>
<dbReference type="InterPro" id="IPR013083">
    <property type="entry name" value="Znf_RING/FYVE/PHD"/>
</dbReference>
<evidence type="ECO:0000256" key="10">
    <source>
        <dbReference type="SAM" id="MobiDB-lite"/>
    </source>
</evidence>
<evidence type="ECO:0000256" key="5">
    <source>
        <dbReference type="ARBA" id="ARBA00022737"/>
    </source>
</evidence>
<organism evidence="13 14">
    <name type="scientific">Debaryomyces fabryi</name>
    <dbReference type="NCBI Taxonomy" id="58627"/>
    <lineage>
        <taxon>Eukaryota</taxon>
        <taxon>Fungi</taxon>
        <taxon>Dikarya</taxon>
        <taxon>Ascomycota</taxon>
        <taxon>Saccharomycotina</taxon>
        <taxon>Pichiomycetes</taxon>
        <taxon>Debaryomycetaceae</taxon>
        <taxon>Debaryomyces</taxon>
    </lineage>
</organism>
<dbReference type="InterPro" id="IPR001841">
    <property type="entry name" value="Znf_RING"/>
</dbReference>
<dbReference type="CDD" id="cd20360">
    <property type="entry name" value="Rcat_RBR_TRIAD1"/>
    <property type="match status" value="1"/>
</dbReference>
<evidence type="ECO:0000313" key="14">
    <source>
        <dbReference type="Proteomes" id="UP000054251"/>
    </source>
</evidence>
<keyword evidence="8" id="KW-0862">Zinc</keyword>
<dbReference type="Gene3D" id="3.30.40.10">
    <property type="entry name" value="Zinc/RING finger domain, C3HC4 (zinc finger)"/>
    <property type="match status" value="1"/>
</dbReference>
<dbReference type="InterPro" id="IPR045840">
    <property type="entry name" value="Ariadne"/>
</dbReference>
<dbReference type="GO" id="GO:0008270">
    <property type="term" value="F:zinc ion binding"/>
    <property type="evidence" value="ECO:0007669"/>
    <property type="project" value="UniProtKB-KW"/>
</dbReference>
<evidence type="ECO:0000256" key="1">
    <source>
        <dbReference type="ARBA" id="ARBA00001798"/>
    </source>
</evidence>
<evidence type="ECO:0000259" key="12">
    <source>
        <dbReference type="PROSITE" id="PS51873"/>
    </source>
</evidence>
<dbReference type="InterPro" id="IPR044066">
    <property type="entry name" value="TRIAD_supradom"/>
</dbReference>
<keyword evidence="7" id="KW-0833">Ubl conjugation pathway</keyword>
<dbReference type="PANTHER" id="PTHR11685">
    <property type="entry name" value="RBR FAMILY RING FINGER AND IBR DOMAIN-CONTAINING"/>
    <property type="match status" value="1"/>
</dbReference>
<evidence type="ECO:0000256" key="6">
    <source>
        <dbReference type="ARBA" id="ARBA00022771"/>
    </source>
</evidence>
<dbReference type="InterPro" id="IPR002867">
    <property type="entry name" value="IBR_dom"/>
</dbReference>
<dbReference type="GO" id="GO:0016567">
    <property type="term" value="P:protein ubiquitination"/>
    <property type="evidence" value="ECO:0007669"/>
    <property type="project" value="InterPro"/>
</dbReference>
<keyword evidence="4" id="KW-0479">Metal-binding</keyword>
<protein>
    <recommendedName>
        <fullName evidence="2">RBR-type E3 ubiquitin transferase</fullName>
        <ecNumber evidence="2">2.3.2.31</ecNumber>
    </recommendedName>
</protein>
<keyword evidence="6 9" id="KW-0863">Zinc-finger</keyword>
<dbReference type="AlphaFoldDB" id="A0A0V1PVE8"/>
<dbReference type="EC" id="2.3.2.31" evidence="2"/>
<dbReference type="Pfam" id="PF01485">
    <property type="entry name" value="IBR"/>
    <property type="match status" value="1"/>
</dbReference>
<accession>A0A0V1PVE8</accession>
<dbReference type="Pfam" id="PF22191">
    <property type="entry name" value="IBR_1"/>
    <property type="match status" value="1"/>
</dbReference>
<proteinExistence type="predicted"/>
<dbReference type="PROSITE" id="PS00518">
    <property type="entry name" value="ZF_RING_1"/>
    <property type="match status" value="1"/>
</dbReference>
<dbReference type="PROSITE" id="PS51873">
    <property type="entry name" value="TRIAD"/>
    <property type="match status" value="1"/>
</dbReference>
<evidence type="ECO:0000256" key="7">
    <source>
        <dbReference type="ARBA" id="ARBA00022786"/>
    </source>
</evidence>
<comment type="caution">
    <text evidence="13">The sequence shown here is derived from an EMBL/GenBank/DDBJ whole genome shotgun (WGS) entry which is preliminary data.</text>
</comment>
<dbReference type="Proteomes" id="UP000054251">
    <property type="component" value="Unassembled WGS sequence"/>
</dbReference>
<evidence type="ECO:0000256" key="2">
    <source>
        <dbReference type="ARBA" id="ARBA00012251"/>
    </source>
</evidence>
<evidence type="ECO:0000313" key="13">
    <source>
        <dbReference type="EMBL" id="KSA00028.1"/>
    </source>
</evidence>
<evidence type="ECO:0000259" key="11">
    <source>
        <dbReference type="PROSITE" id="PS50089"/>
    </source>
</evidence>
<gene>
    <name evidence="13" type="ORF">AC631_04216</name>
</gene>
<reference evidence="13 14" key="1">
    <citation type="submission" date="2015-11" db="EMBL/GenBank/DDBJ databases">
        <title>The genome of Debaryomyces fabryi.</title>
        <authorList>
            <person name="Tafer H."/>
            <person name="Lopandic K."/>
        </authorList>
    </citation>
    <scope>NUCLEOTIDE SEQUENCE [LARGE SCALE GENOMIC DNA]</scope>
    <source>
        <strain evidence="13 14">CBS 789</strain>
    </source>
</reference>